<dbReference type="InterPro" id="IPR029061">
    <property type="entry name" value="THDP-binding"/>
</dbReference>
<dbReference type="SUPFAM" id="SSF52922">
    <property type="entry name" value="TK C-terminal domain-like"/>
    <property type="match status" value="1"/>
</dbReference>
<sequence>MTGTVTPLAPGSADWVRRHGLSAIDTCRLAQLHAADADNRITSIEGDLGDCGGDAFAERHPERWYDFGIAEANLVGAAAGMASRGKIPFVNTFGGFALTRACEQVRLELAYHQSNVKIAGTFTGIVAGFSGPTHHCGEDLAIARAMPGMVVLAPADAVAAYQLTLAAARWQGPVYVRLGIDPTDQVYDDSASFSIGGSTVLREGEDVTIVAAGLTSVATAVAAADSLRSQDIRARVVDLYSIKPVDREVLVESARRTGLIVTVEEHSTIGGVGATVAEVVAAEAPVPVRMLGMPDEYAHEIGSYETQLRRCGLDVDSVTAAVAGEVRRWRR</sequence>
<dbReference type="Pfam" id="PF02779">
    <property type="entry name" value="Transket_pyr"/>
    <property type="match status" value="1"/>
</dbReference>
<dbReference type="InterPro" id="IPR051157">
    <property type="entry name" value="PDH/Transketolase"/>
</dbReference>
<name>A0ABS4PZL1_9PSEU</name>
<dbReference type="CDD" id="cd07033">
    <property type="entry name" value="TPP_PYR_DXS_TK_like"/>
    <property type="match status" value="1"/>
</dbReference>
<dbReference type="Pfam" id="PF02780">
    <property type="entry name" value="Transketolase_C"/>
    <property type="match status" value="1"/>
</dbReference>
<dbReference type="Gene3D" id="3.40.50.920">
    <property type="match status" value="1"/>
</dbReference>
<dbReference type="Proteomes" id="UP000741013">
    <property type="component" value="Unassembled WGS sequence"/>
</dbReference>
<proteinExistence type="predicted"/>
<dbReference type="SUPFAM" id="SSF52518">
    <property type="entry name" value="Thiamin diphosphate-binding fold (THDP-binding)"/>
    <property type="match status" value="1"/>
</dbReference>
<dbReference type="EC" id="2.2.1.1" evidence="2"/>
<gene>
    <name evidence="2" type="ORF">JOM49_006389</name>
</gene>
<accession>A0ABS4PZL1</accession>
<dbReference type="EMBL" id="JAGGMS010000001">
    <property type="protein sequence ID" value="MBP2184863.1"/>
    <property type="molecule type" value="Genomic_DNA"/>
</dbReference>
<comment type="caution">
    <text evidence="2">The sequence shown here is derived from an EMBL/GenBank/DDBJ whole genome shotgun (WGS) entry which is preliminary data.</text>
</comment>
<protein>
    <submittedName>
        <fullName evidence="2">Transketolase</fullName>
        <ecNumber evidence="2">2.2.1.1</ecNumber>
    </submittedName>
</protein>
<reference evidence="2 3" key="1">
    <citation type="submission" date="2021-03" db="EMBL/GenBank/DDBJ databases">
        <title>Sequencing the genomes of 1000 actinobacteria strains.</title>
        <authorList>
            <person name="Klenk H.-P."/>
        </authorList>
    </citation>
    <scope>NUCLEOTIDE SEQUENCE [LARGE SCALE GENOMIC DNA]</scope>
    <source>
        <strain evidence="2 3">DSM 45510</strain>
    </source>
</reference>
<dbReference type="GO" id="GO:0004802">
    <property type="term" value="F:transketolase activity"/>
    <property type="evidence" value="ECO:0007669"/>
    <property type="project" value="UniProtKB-EC"/>
</dbReference>
<dbReference type="PANTHER" id="PTHR43825:SF1">
    <property type="entry name" value="TRANSKETOLASE-LIKE PYRIMIDINE-BINDING DOMAIN-CONTAINING PROTEIN"/>
    <property type="match status" value="1"/>
</dbReference>
<evidence type="ECO:0000313" key="2">
    <source>
        <dbReference type="EMBL" id="MBP2184863.1"/>
    </source>
</evidence>
<dbReference type="SMART" id="SM00861">
    <property type="entry name" value="Transket_pyr"/>
    <property type="match status" value="1"/>
</dbReference>
<organism evidence="2 3">
    <name type="scientific">Amycolatopsis magusensis</name>
    <dbReference type="NCBI Taxonomy" id="882444"/>
    <lineage>
        <taxon>Bacteria</taxon>
        <taxon>Bacillati</taxon>
        <taxon>Actinomycetota</taxon>
        <taxon>Actinomycetes</taxon>
        <taxon>Pseudonocardiales</taxon>
        <taxon>Pseudonocardiaceae</taxon>
        <taxon>Amycolatopsis</taxon>
    </lineage>
</organism>
<keyword evidence="2" id="KW-0808">Transferase</keyword>
<evidence type="ECO:0000259" key="1">
    <source>
        <dbReference type="SMART" id="SM00861"/>
    </source>
</evidence>
<dbReference type="InterPro" id="IPR005475">
    <property type="entry name" value="Transketolase-like_Pyr-bd"/>
</dbReference>
<evidence type="ECO:0000313" key="3">
    <source>
        <dbReference type="Proteomes" id="UP000741013"/>
    </source>
</evidence>
<dbReference type="InterPro" id="IPR009014">
    <property type="entry name" value="Transketo_C/PFOR_II"/>
</dbReference>
<dbReference type="PANTHER" id="PTHR43825">
    <property type="entry name" value="PYRUVATE DEHYDROGENASE E1 COMPONENT"/>
    <property type="match status" value="1"/>
</dbReference>
<dbReference type="Gene3D" id="3.40.50.970">
    <property type="match status" value="1"/>
</dbReference>
<keyword evidence="3" id="KW-1185">Reference proteome</keyword>
<dbReference type="RefSeq" id="WP_209667821.1">
    <property type="nucleotide sequence ID" value="NZ_JAGGMS010000001.1"/>
</dbReference>
<dbReference type="InterPro" id="IPR033248">
    <property type="entry name" value="Transketolase_C"/>
</dbReference>
<feature type="domain" description="Transketolase-like pyrimidine-binding" evidence="1">
    <location>
        <begin position="21"/>
        <end position="183"/>
    </location>
</feature>